<dbReference type="OrthoDB" id="120976at2759"/>
<dbReference type="PANTHER" id="PTHR24114">
    <property type="entry name" value="LEUCINE RICH REPEAT FAMILY PROTEIN"/>
    <property type="match status" value="1"/>
</dbReference>
<gene>
    <name evidence="1" type="ORF">KQP761_LOCUS3696</name>
</gene>
<dbReference type="InterPro" id="IPR001611">
    <property type="entry name" value="Leu-rich_rpt"/>
</dbReference>
<sequence length="606" mass="68725">MLEYEAKDMSWPIQCKLTYLKLRSCLYSGYLLLLLLQLPCLKILELEECIMKTENMCTPSSNISFISQLTCLIITNCSVPIEYLRSLILETPKLRHLKLCYQKEIFKSVVDIYDWEKFIRTELNFLDTCEFLVCYKIAPNDKINLQLILAPFLESFWVNEKRWFICCEYVLGHSTIVLYTVPMNFNFYYYGGVCYAISAKINNYHLIQRLHNTIWTDGLKIISLESNEIGDNGARDLALALRNNKTLTTLDLTRNKIGIPGAEYFFESLQSSPVKVSLAENRDSCHLVAEPTLKTLHIGANHSDKPEIRILVDGLECNTTIKTLDSNKAFRKRHTYYAKVIESQTNRALITLEMKLVPIAETTIDSFFSTIANHPTLTTLNMRRSLTSIDDLDHFGDILRNNMRLTTLCLEKNVIGNHGAENLASGLRDNMALKTLILSSARIGVAGAKSLADAIQNNTTLTTFVLKHDQIGVQGTEYLANMLKINKTLVDIDLTNNQISNDGAKSIANALQNNTTLTVLNLSSNTILREGARYLANALEMNKTLKEMYVSSNQIGDDGLEYLRVSLEKNITLTKLHIGSNGITNTMYKEKLYYNNLRDLMNNGFI</sequence>
<name>A0A815BXX4_9BILA</name>
<reference evidence="1" key="1">
    <citation type="submission" date="2021-02" db="EMBL/GenBank/DDBJ databases">
        <authorList>
            <person name="Nowell W R."/>
        </authorList>
    </citation>
    <scope>NUCLEOTIDE SEQUENCE</scope>
</reference>
<dbReference type="Pfam" id="PF13516">
    <property type="entry name" value="LRR_6"/>
    <property type="match status" value="7"/>
</dbReference>
<dbReference type="SUPFAM" id="SSF52047">
    <property type="entry name" value="RNI-like"/>
    <property type="match status" value="2"/>
</dbReference>
<dbReference type="InterPro" id="IPR052394">
    <property type="entry name" value="LRR-containing"/>
</dbReference>
<dbReference type="InterPro" id="IPR032675">
    <property type="entry name" value="LRR_dom_sf"/>
</dbReference>
<dbReference type="Proteomes" id="UP000663834">
    <property type="component" value="Unassembled WGS sequence"/>
</dbReference>
<organism evidence="1 2">
    <name type="scientific">Rotaria magnacalcarata</name>
    <dbReference type="NCBI Taxonomy" id="392030"/>
    <lineage>
        <taxon>Eukaryota</taxon>
        <taxon>Metazoa</taxon>
        <taxon>Spiralia</taxon>
        <taxon>Gnathifera</taxon>
        <taxon>Rotifera</taxon>
        <taxon>Eurotatoria</taxon>
        <taxon>Bdelloidea</taxon>
        <taxon>Philodinida</taxon>
        <taxon>Philodinidae</taxon>
        <taxon>Rotaria</taxon>
    </lineage>
</organism>
<dbReference type="SMART" id="SM00368">
    <property type="entry name" value="LRR_RI"/>
    <property type="match status" value="8"/>
</dbReference>
<dbReference type="EMBL" id="CAJNOW010000477">
    <property type="protein sequence ID" value="CAF1279247.1"/>
    <property type="molecule type" value="Genomic_DNA"/>
</dbReference>
<evidence type="ECO:0000313" key="1">
    <source>
        <dbReference type="EMBL" id="CAF1279247.1"/>
    </source>
</evidence>
<protein>
    <submittedName>
        <fullName evidence="1">Uncharacterized protein</fullName>
    </submittedName>
</protein>
<evidence type="ECO:0000313" key="2">
    <source>
        <dbReference type="Proteomes" id="UP000663834"/>
    </source>
</evidence>
<accession>A0A815BXX4</accession>
<proteinExistence type="predicted"/>
<comment type="caution">
    <text evidence="1">The sequence shown here is derived from an EMBL/GenBank/DDBJ whole genome shotgun (WGS) entry which is preliminary data.</text>
</comment>
<dbReference type="PANTHER" id="PTHR24114:SF2">
    <property type="entry name" value="F-BOX DOMAIN-CONTAINING PROTEIN-RELATED"/>
    <property type="match status" value="1"/>
</dbReference>
<dbReference type="AlphaFoldDB" id="A0A815BXX4"/>
<dbReference type="Gene3D" id="3.80.10.10">
    <property type="entry name" value="Ribonuclease Inhibitor"/>
    <property type="match status" value="3"/>
</dbReference>